<protein>
    <submittedName>
        <fullName evidence="1">DNA-binding protein</fullName>
    </submittedName>
</protein>
<name>A0ABW5J8U1_9BACT</name>
<evidence type="ECO:0000313" key="1">
    <source>
        <dbReference type="EMBL" id="MFD2522476.1"/>
    </source>
</evidence>
<accession>A0ABW5J8U1</accession>
<dbReference type="Proteomes" id="UP001597510">
    <property type="component" value="Unassembled WGS sequence"/>
</dbReference>
<dbReference type="EMBL" id="JBHULC010000021">
    <property type="protein sequence ID" value="MFD2522476.1"/>
    <property type="molecule type" value="Genomic_DNA"/>
</dbReference>
<organism evidence="1 2">
    <name type="scientific">Emticicia soli</name>
    <dbReference type="NCBI Taxonomy" id="2027878"/>
    <lineage>
        <taxon>Bacteria</taxon>
        <taxon>Pseudomonadati</taxon>
        <taxon>Bacteroidota</taxon>
        <taxon>Cytophagia</taxon>
        <taxon>Cytophagales</taxon>
        <taxon>Leadbetterellaceae</taxon>
        <taxon>Emticicia</taxon>
    </lineage>
</organism>
<keyword evidence="1" id="KW-0238">DNA-binding</keyword>
<proteinExistence type="predicted"/>
<reference evidence="2" key="1">
    <citation type="journal article" date="2019" name="Int. J. Syst. Evol. Microbiol.">
        <title>The Global Catalogue of Microorganisms (GCM) 10K type strain sequencing project: providing services to taxonomists for standard genome sequencing and annotation.</title>
        <authorList>
            <consortium name="The Broad Institute Genomics Platform"/>
            <consortium name="The Broad Institute Genome Sequencing Center for Infectious Disease"/>
            <person name="Wu L."/>
            <person name="Ma J."/>
        </authorList>
    </citation>
    <scope>NUCLEOTIDE SEQUENCE [LARGE SCALE GENOMIC DNA]</scope>
    <source>
        <strain evidence="2">KCTC 52344</strain>
    </source>
</reference>
<evidence type="ECO:0000313" key="2">
    <source>
        <dbReference type="Proteomes" id="UP001597510"/>
    </source>
</evidence>
<sequence length="336" mass="39329">MKDLTNSEIDRQNILNNSIAIENIQNYIGIKGILFEGQYLFTSQQVETFFGIDKRTTKRYLIKYEEELKRNGYVNFKGGLLKKLKDELKGELKTGLKAPQLGLFNFRSFLNLGMLLTESEKAKALRSRILDIVIDTLNQKLGGSTKYINQRDEDFLIATLQEPLYHKEFTQALNLYLEMGNYKYAYYKDAIYKAIFKEDANEYKAILQLEEKENERDTMYSDILRLISSFEIGIADTMKQQSDKLQRKLAPEELNILINDFTQQRFWIPLLEEARRNMASRDYSLRDAIHTKLESYIGAMSSTDYEKFLGEKSKSLIERIVDSPELLDVFKRLKDR</sequence>
<dbReference type="RefSeq" id="WP_340237386.1">
    <property type="nucleotide sequence ID" value="NZ_JBBEWC010000008.1"/>
</dbReference>
<keyword evidence="2" id="KW-1185">Reference proteome</keyword>
<comment type="caution">
    <text evidence="1">The sequence shown here is derived from an EMBL/GenBank/DDBJ whole genome shotgun (WGS) entry which is preliminary data.</text>
</comment>
<dbReference type="GO" id="GO:0003677">
    <property type="term" value="F:DNA binding"/>
    <property type="evidence" value="ECO:0007669"/>
    <property type="project" value="UniProtKB-KW"/>
</dbReference>
<gene>
    <name evidence="1" type="ORF">ACFSR2_16375</name>
</gene>